<keyword evidence="1" id="KW-0472">Membrane</keyword>
<keyword evidence="1" id="KW-1133">Transmembrane helix</keyword>
<evidence type="ECO:0000313" key="2">
    <source>
        <dbReference type="EMBL" id="MDY0748076.1"/>
    </source>
</evidence>
<feature type="transmembrane region" description="Helical" evidence="1">
    <location>
        <begin position="38"/>
        <end position="58"/>
    </location>
</feature>
<dbReference type="Proteomes" id="UP001285263">
    <property type="component" value="Unassembled WGS sequence"/>
</dbReference>
<feature type="transmembrane region" description="Helical" evidence="1">
    <location>
        <begin position="112"/>
        <end position="129"/>
    </location>
</feature>
<feature type="transmembrane region" description="Helical" evidence="1">
    <location>
        <begin position="12"/>
        <end position="32"/>
    </location>
</feature>
<comment type="caution">
    <text evidence="2">The sequence shown here is derived from an EMBL/GenBank/DDBJ whole genome shotgun (WGS) entry which is preliminary data.</text>
</comment>
<reference evidence="2 3" key="1">
    <citation type="submission" date="2023-11" db="EMBL/GenBank/DDBJ databases">
        <title>Paucibacter sp. nov., isolated from fresh soil in Korea.</title>
        <authorList>
            <person name="Le N.T.T."/>
        </authorList>
    </citation>
    <scope>NUCLEOTIDE SEQUENCE [LARGE SCALE GENOMIC DNA]</scope>
    <source>
        <strain evidence="2 3">R3-3</strain>
    </source>
</reference>
<evidence type="ECO:0000313" key="3">
    <source>
        <dbReference type="Proteomes" id="UP001285263"/>
    </source>
</evidence>
<sequence>MKTVSRRPHWLFLTALALCLCAAIGGSVLGAYLKDGEVIVVTCFAAGVAVALLLWWWTAEEAGKGAGHTLARLSLAIVGGLAFYANLTYALWAAKVPLKLRIIEEGRMAEHFWLGPATLVYAVFCWLVLRQRARDDK</sequence>
<protein>
    <submittedName>
        <fullName evidence="2">Uncharacterized protein</fullName>
    </submittedName>
</protein>
<dbReference type="RefSeq" id="WP_320426040.1">
    <property type="nucleotide sequence ID" value="NZ_JAXCLA010000009.1"/>
</dbReference>
<evidence type="ECO:0000256" key="1">
    <source>
        <dbReference type="SAM" id="Phobius"/>
    </source>
</evidence>
<accession>A0ABU5DP34</accession>
<organism evidence="2 3">
    <name type="scientific">Roseateles agri</name>
    <dbReference type="NCBI Taxonomy" id="3098619"/>
    <lineage>
        <taxon>Bacteria</taxon>
        <taxon>Pseudomonadati</taxon>
        <taxon>Pseudomonadota</taxon>
        <taxon>Betaproteobacteria</taxon>
        <taxon>Burkholderiales</taxon>
        <taxon>Sphaerotilaceae</taxon>
        <taxon>Roseateles</taxon>
    </lineage>
</organism>
<name>A0ABU5DP34_9BURK</name>
<gene>
    <name evidence="2" type="ORF">SNE35_26485</name>
</gene>
<proteinExistence type="predicted"/>
<dbReference type="EMBL" id="JAXCLA010000009">
    <property type="protein sequence ID" value="MDY0748076.1"/>
    <property type="molecule type" value="Genomic_DNA"/>
</dbReference>
<feature type="transmembrane region" description="Helical" evidence="1">
    <location>
        <begin position="70"/>
        <end position="92"/>
    </location>
</feature>
<keyword evidence="1" id="KW-0812">Transmembrane</keyword>
<keyword evidence="3" id="KW-1185">Reference proteome</keyword>